<dbReference type="KEGG" id="agl:PYTT_2213"/>
<evidence type="ECO:0000313" key="2">
    <source>
        <dbReference type="Proteomes" id="UP000176204"/>
    </source>
</evidence>
<reference evidence="2" key="1">
    <citation type="submission" date="2016-09" db="EMBL/GenBank/DDBJ databases">
        <authorList>
            <person name="Koehorst J."/>
        </authorList>
    </citation>
    <scope>NUCLEOTIDE SEQUENCE [LARGE SCALE GENOMIC DNA]</scope>
</reference>
<dbReference type="Gene3D" id="1.10.10.1400">
    <property type="entry name" value="Terminase, small subunit, N-terminal DNA-binding domain, HTH motif"/>
    <property type="match status" value="1"/>
</dbReference>
<dbReference type="AlphaFoldDB" id="A0A1H6MGI6"/>
<dbReference type="InterPro" id="IPR038713">
    <property type="entry name" value="Terminase_Gp1_N_sf"/>
</dbReference>
<proteinExistence type="predicted"/>
<evidence type="ECO:0000313" key="1">
    <source>
        <dbReference type="EMBL" id="SEH97423.1"/>
    </source>
</evidence>
<dbReference type="GO" id="GO:0051276">
    <property type="term" value="P:chromosome organization"/>
    <property type="evidence" value="ECO:0007669"/>
    <property type="project" value="InterPro"/>
</dbReference>
<dbReference type="STRING" id="1679444.PYTT_2213"/>
<protein>
    <submittedName>
        <fullName evidence="1">Terminase small subunit</fullName>
    </submittedName>
</protein>
<gene>
    <name evidence="1" type="ORF">PYTT_2213</name>
</gene>
<sequence>MKEGALTEREKAFVRFVFEGLSQREAYRRAYAARKLKDSTCDVNACRLLKNAKVRAYLAELNAQVDRQRVMDKQERMEWLSRVVRTPVGKVDEGSDLCQEATASEMGVKVKMPGKIEAIRELNRMDGAYEPEQIEVRSELSFGSLLKGLESSALVRGRKGTGGNKRDE</sequence>
<dbReference type="Proteomes" id="UP000176204">
    <property type="component" value="Chromosome I"/>
</dbReference>
<keyword evidence="2" id="KW-1185">Reference proteome</keyword>
<dbReference type="InterPro" id="IPR005335">
    <property type="entry name" value="Terminase_ssu"/>
</dbReference>
<dbReference type="RefSeq" id="WP_067776688.1">
    <property type="nucleotide sequence ID" value="NZ_LT629973.1"/>
</dbReference>
<organism evidence="1 2">
    <name type="scientific">Akkermansia glycaniphila</name>
    <dbReference type="NCBI Taxonomy" id="1679444"/>
    <lineage>
        <taxon>Bacteria</taxon>
        <taxon>Pseudomonadati</taxon>
        <taxon>Verrucomicrobiota</taxon>
        <taxon>Verrucomicrobiia</taxon>
        <taxon>Verrucomicrobiales</taxon>
        <taxon>Akkermansiaceae</taxon>
        <taxon>Akkermansia</taxon>
    </lineage>
</organism>
<name>A0A1H6MGI6_9BACT</name>
<dbReference type="OrthoDB" id="199827at2"/>
<dbReference type="EMBL" id="LT629973">
    <property type="protein sequence ID" value="SEH97423.1"/>
    <property type="molecule type" value="Genomic_DNA"/>
</dbReference>
<dbReference type="Pfam" id="PF03592">
    <property type="entry name" value="Terminase_2"/>
    <property type="match status" value="1"/>
</dbReference>
<accession>A0A1H6MGI6</accession>